<dbReference type="InterPro" id="IPR029510">
    <property type="entry name" value="Ald_DH_CS_GLU"/>
</dbReference>
<dbReference type="AlphaFoldDB" id="A0A2P6TGB6"/>
<dbReference type="InterPro" id="IPR029058">
    <property type="entry name" value="AB_hydrolase_fold"/>
</dbReference>
<evidence type="ECO:0000313" key="12">
    <source>
        <dbReference type="EMBL" id="PRW33161.1"/>
    </source>
</evidence>
<evidence type="ECO:0000256" key="8">
    <source>
        <dbReference type="ARBA" id="ARBA00049186"/>
    </source>
</evidence>
<dbReference type="PROSITE" id="PS00687">
    <property type="entry name" value="ALDEHYDE_DEHYDR_GLU"/>
    <property type="match status" value="1"/>
</dbReference>
<dbReference type="InterPro" id="IPR016161">
    <property type="entry name" value="Ald_DH/histidinol_DH"/>
</dbReference>
<keyword evidence="2 10" id="KW-0560">Oxidoreductase</keyword>
<dbReference type="Gene3D" id="3.40.50.1820">
    <property type="entry name" value="alpha/beta hydrolase"/>
    <property type="match status" value="1"/>
</dbReference>
<dbReference type="GO" id="GO:0008886">
    <property type="term" value="F:glyceraldehyde-3-phosphate dehydrogenase (NADP+) (non-phosphorylating) activity"/>
    <property type="evidence" value="ECO:0007669"/>
    <property type="project" value="UniProtKB-EC"/>
</dbReference>
<dbReference type="EMBL" id="LHPG02000017">
    <property type="protein sequence ID" value="PRW33161.1"/>
    <property type="molecule type" value="Genomic_DNA"/>
</dbReference>
<dbReference type="EC" id="1.2.1.9" evidence="3"/>
<organism evidence="12 13">
    <name type="scientific">Chlorella sorokiniana</name>
    <name type="common">Freshwater green alga</name>
    <dbReference type="NCBI Taxonomy" id="3076"/>
    <lineage>
        <taxon>Eukaryota</taxon>
        <taxon>Viridiplantae</taxon>
        <taxon>Chlorophyta</taxon>
        <taxon>core chlorophytes</taxon>
        <taxon>Trebouxiophyceae</taxon>
        <taxon>Chlorellales</taxon>
        <taxon>Chlorellaceae</taxon>
        <taxon>Chlorella clade</taxon>
        <taxon>Chlorella</taxon>
    </lineage>
</organism>
<name>A0A2P6TGB6_CHLSO</name>
<gene>
    <name evidence="12" type="ORF">C2E21_7884</name>
</gene>
<dbReference type="Proteomes" id="UP000239899">
    <property type="component" value="Unassembled WGS sequence"/>
</dbReference>
<evidence type="ECO:0000256" key="1">
    <source>
        <dbReference type="ARBA" id="ARBA00009986"/>
    </source>
</evidence>
<evidence type="ECO:0000256" key="10">
    <source>
        <dbReference type="RuleBase" id="RU003345"/>
    </source>
</evidence>
<proteinExistence type="inferred from homology"/>
<evidence type="ECO:0000259" key="11">
    <source>
        <dbReference type="Pfam" id="PF00171"/>
    </source>
</evidence>
<dbReference type="PANTHER" id="PTHR42991:SF1">
    <property type="entry name" value="ALDEHYDE DEHYDROGENASE"/>
    <property type="match status" value="1"/>
</dbReference>
<evidence type="ECO:0000256" key="4">
    <source>
        <dbReference type="ARBA" id="ARBA00040853"/>
    </source>
</evidence>
<evidence type="ECO:0000256" key="2">
    <source>
        <dbReference type="ARBA" id="ARBA00023002"/>
    </source>
</evidence>
<dbReference type="Gene3D" id="3.40.309.10">
    <property type="entry name" value="Aldehyde Dehydrogenase, Chain A, domain 2"/>
    <property type="match status" value="2"/>
</dbReference>
<dbReference type="SUPFAM" id="SSF53474">
    <property type="entry name" value="alpha/beta-Hydrolases"/>
    <property type="match status" value="1"/>
</dbReference>
<feature type="domain" description="Aldehyde dehydrogenase" evidence="11">
    <location>
        <begin position="403"/>
        <end position="513"/>
    </location>
</feature>
<evidence type="ECO:0000313" key="13">
    <source>
        <dbReference type="Proteomes" id="UP000239899"/>
    </source>
</evidence>
<dbReference type="InterPro" id="IPR016162">
    <property type="entry name" value="Ald_DH_N"/>
</dbReference>
<feature type="active site" evidence="9">
    <location>
        <position position="273"/>
    </location>
</feature>
<dbReference type="STRING" id="3076.A0A2P6TGB6"/>
<dbReference type="GO" id="GO:0008911">
    <property type="term" value="F:lactaldehyde dehydrogenase (NAD+) activity"/>
    <property type="evidence" value="ECO:0007669"/>
    <property type="project" value="TreeGrafter"/>
</dbReference>
<evidence type="ECO:0000256" key="9">
    <source>
        <dbReference type="PROSITE-ProRule" id="PRU10007"/>
    </source>
</evidence>
<dbReference type="PROSITE" id="PS00070">
    <property type="entry name" value="ALDEHYDE_DEHYDR_CYS"/>
    <property type="match status" value="1"/>
</dbReference>
<accession>A0A2P6TGB6</accession>
<feature type="domain" description="Aldehyde dehydrogenase" evidence="11">
    <location>
        <begin position="23"/>
        <end position="402"/>
    </location>
</feature>
<dbReference type="Gene3D" id="3.40.605.10">
    <property type="entry name" value="Aldehyde Dehydrogenase, Chain A, domain 1"/>
    <property type="match status" value="2"/>
</dbReference>
<dbReference type="Pfam" id="PF00171">
    <property type="entry name" value="Aldedh"/>
    <property type="match status" value="2"/>
</dbReference>
<dbReference type="PANTHER" id="PTHR42991">
    <property type="entry name" value="ALDEHYDE DEHYDROGENASE"/>
    <property type="match status" value="1"/>
</dbReference>
<evidence type="ECO:0000256" key="3">
    <source>
        <dbReference type="ARBA" id="ARBA00038980"/>
    </source>
</evidence>
<dbReference type="InterPro" id="IPR051020">
    <property type="entry name" value="ALDH-related_metabolic_enz"/>
</dbReference>
<dbReference type="CDD" id="cd07082">
    <property type="entry name" value="ALDH_F11_NP-GAPDH"/>
    <property type="match status" value="1"/>
</dbReference>
<sequence length="891" mass="95001">MSGFYAEVLGQNGAYKFLVENEWRESASGKRLDIICPSTNAPVYAVQACTKGEVDEAFQSAKRAQKAWARTPLWRRAEYLHKVAALMRENAQPIADVLVKEVAKPAVDAYTEVVRSADLISYTAEEGLRFFGEGKLLASDSFPGQDRTKLCMASKDRTKLCMASKVPLGVVLAIPPFNYPVNLAVSKLAPALMAGNSVVMKPPTQGSVAGLLMIQCFAAAGMPPGLINCVTGRGSEIGDYLTTHPLANAISFTGGDTGIDIARKAGMVPIQMELGGKDAAIVCADADLAATASHIVKGAFSYSGQRCTAVKLVLVEEAVADELVPRVVEGVKRMSVGMPEDNKQITPVISKSSANFIEGLVRDAEAKGATLCTGPFRREGNLIWPVVVDNVTPDMRLAWEELIWPAVIDNVTPDMRLAWEEPFGPVLPIIRVKDTQEAVEHVNANRLALQGCVFTKDIDRAIAIADAMETGSVQINSAPARGPDHFPFQGFRDSGIGSQGVTNSLAFMCKTKTTMAAMSRAMHLLLLALLAAALGASNAQPPSNAGLAPTRAVTNGKTHYWQLTEGEPKGTMVLIHGCGPGSKAFFPQDPVNCPECQGFPEYLAQTKQALSRGYHVLALQASNEASGCWSSTTNNGNQDDRIMVVDTVQQFLANHSMADKPVYFQGYSSGGTMSLKLPRYILDEGKDLRIDGIIPTDAAPRGGFNAEGSAGKLKGGLDYPPVVYVAMQSGGSRERAPSQIDFLRSNDVPAELIVSYPRQVTPTYFSDRVPTISPEQSQELVAALTQLGGLNATGYTVPGVWVLPTAVQQLPWLAADSLLQGAVVQELRIAEGSHENMGEFTGAALAWLESGGKADIATLVKELVPAQPALLTMQRRQEGGQAPAAAPTSGA</sequence>
<comment type="caution">
    <text evidence="12">The sequence shown here is derived from an EMBL/GenBank/DDBJ whole genome shotgun (WGS) entry which is preliminary data.</text>
</comment>
<dbReference type="InterPro" id="IPR016163">
    <property type="entry name" value="Ald_DH_C"/>
</dbReference>
<evidence type="ECO:0000256" key="7">
    <source>
        <dbReference type="ARBA" id="ARBA00043052"/>
    </source>
</evidence>
<keyword evidence="13" id="KW-1185">Reference proteome</keyword>
<protein>
    <recommendedName>
        <fullName evidence="4">NADP-dependent glyceraldehyde-3-phosphate dehydrogenase</fullName>
        <ecNumber evidence="3">1.2.1.9</ecNumber>
    </recommendedName>
    <alternativeName>
        <fullName evidence="5">Glyceraldehyde-3-phosphate dehydrogenase [NADP(+)]</fullName>
    </alternativeName>
    <alternativeName>
        <fullName evidence="6">Non-phosphorylating glyceraldehyde 3-phosphate dehydrogenase</fullName>
    </alternativeName>
    <alternativeName>
        <fullName evidence="7">Triosephosphate dehydrogenase</fullName>
    </alternativeName>
</protein>
<evidence type="ECO:0000256" key="6">
    <source>
        <dbReference type="ARBA" id="ARBA00042646"/>
    </source>
</evidence>
<evidence type="ECO:0000256" key="5">
    <source>
        <dbReference type="ARBA" id="ARBA00042470"/>
    </source>
</evidence>
<comment type="similarity">
    <text evidence="1 10">Belongs to the aldehyde dehydrogenase family.</text>
</comment>
<dbReference type="InterPro" id="IPR016160">
    <property type="entry name" value="Ald_DH_CS_CYS"/>
</dbReference>
<dbReference type="OrthoDB" id="310895at2759"/>
<comment type="catalytic activity">
    <reaction evidence="8">
        <text>D-glyceraldehyde 3-phosphate + NADP(+) + H2O = (2R)-3-phosphoglycerate + NADPH + 2 H(+)</text>
        <dbReference type="Rhea" id="RHEA:14669"/>
        <dbReference type="ChEBI" id="CHEBI:15377"/>
        <dbReference type="ChEBI" id="CHEBI:15378"/>
        <dbReference type="ChEBI" id="CHEBI:57783"/>
        <dbReference type="ChEBI" id="CHEBI:58272"/>
        <dbReference type="ChEBI" id="CHEBI:58349"/>
        <dbReference type="ChEBI" id="CHEBI:59776"/>
        <dbReference type="EC" id="1.2.1.9"/>
    </reaction>
</comment>
<reference evidence="12 13" key="1">
    <citation type="journal article" date="2018" name="Plant J.">
        <title>Genome sequences of Chlorella sorokiniana UTEX 1602 and Micractinium conductrix SAG 241.80: implications to maltose excretion by a green alga.</title>
        <authorList>
            <person name="Arriola M.B."/>
            <person name="Velmurugan N."/>
            <person name="Zhang Y."/>
            <person name="Plunkett M.H."/>
            <person name="Hondzo H."/>
            <person name="Barney B.M."/>
        </authorList>
    </citation>
    <scope>NUCLEOTIDE SEQUENCE [LARGE SCALE GENOMIC DNA]</scope>
    <source>
        <strain evidence="13">UTEX 1602</strain>
    </source>
</reference>
<dbReference type="SUPFAM" id="SSF53720">
    <property type="entry name" value="ALDH-like"/>
    <property type="match status" value="2"/>
</dbReference>
<dbReference type="InterPro" id="IPR015590">
    <property type="entry name" value="Aldehyde_DH_dom"/>
</dbReference>